<dbReference type="InterPro" id="IPR029071">
    <property type="entry name" value="Ubiquitin-like_domsf"/>
</dbReference>
<keyword evidence="1" id="KW-0493">Microtubule</keyword>
<protein>
    <recommendedName>
        <fullName evidence="7">Ubiquitin-like domain-containing protein</fullName>
    </recommendedName>
</protein>
<evidence type="ECO:0000256" key="1">
    <source>
        <dbReference type="ARBA" id="ARBA00022701"/>
    </source>
</evidence>
<reference evidence="9 10" key="2">
    <citation type="submission" date="2024-05" db="EMBL/GenBank/DDBJ databases">
        <authorList>
            <person name="Chen Y."/>
            <person name="Shah S."/>
            <person name="Dougan E. K."/>
            <person name="Thang M."/>
            <person name="Chan C."/>
        </authorList>
    </citation>
    <scope>NUCLEOTIDE SEQUENCE [LARGE SCALE GENOMIC DNA]</scope>
</reference>
<evidence type="ECO:0000256" key="3">
    <source>
        <dbReference type="ARBA" id="ARBA00022840"/>
    </source>
</evidence>
<evidence type="ECO:0000259" key="7">
    <source>
        <dbReference type="PROSITE" id="PS50053"/>
    </source>
</evidence>
<feature type="coiled-coil region" evidence="6">
    <location>
        <begin position="79"/>
        <end position="113"/>
    </location>
</feature>
<feature type="coiled-coil region" evidence="6">
    <location>
        <begin position="257"/>
        <end position="319"/>
    </location>
</feature>
<dbReference type="PANTHER" id="PTHR37739">
    <property type="entry name" value="KINESIN-LIKE PROTEIN KIN-12D"/>
    <property type="match status" value="1"/>
</dbReference>
<dbReference type="InterPro" id="IPR000626">
    <property type="entry name" value="Ubiquitin-like_dom"/>
</dbReference>
<dbReference type="InterPro" id="IPR025197">
    <property type="entry name" value="DUF4116"/>
</dbReference>
<keyword evidence="3" id="KW-0067">ATP-binding</keyword>
<dbReference type="OrthoDB" id="431642at2759"/>
<dbReference type="PANTHER" id="PTHR37739:SF16">
    <property type="entry name" value="KINESIN-LIKE PROTEIN"/>
    <property type="match status" value="1"/>
</dbReference>
<dbReference type="EMBL" id="CAMXCT020006529">
    <property type="protein sequence ID" value="CAL1168778.1"/>
    <property type="molecule type" value="Genomic_DNA"/>
</dbReference>
<keyword evidence="4 6" id="KW-0175">Coiled coil</keyword>
<name>A0A9P1GJJ8_9DINO</name>
<proteinExistence type="predicted"/>
<dbReference type="CDD" id="cd17039">
    <property type="entry name" value="Ubl_ubiquitin_like"/>
    <property type="match status" value="1"/>
</dbReference>
<dbReference type="EMBL" id="CAMXCT010006529">
    <property type="protein sequence ID" value="CAI4015403.1"/>
    <property type="molecule type" value="Genomic_DNA"/>
</dbReference>
<keyword evidence="5" id="KW-0505">Motor protein</keyword>
<dbReference type="PROSITE" id="PS50053">
    <property type="entry name" value="UBIQUITIN_2"/>
    <property type="match status" value="1"/>
</dbReference>
<sequence length="687" mass="76815">MNHISIIKTDSPRTIFSAESQVCLFWISPSLRFSNSNAPNAPDGDHLNSMALTVVPSGVVPRSLPPPLPRDSHELKAVLAAQDVEAKALKAQLADAQRESNRLRHKLRDVESELHVASEATTSATQRLSAHAERQELLLSAGVERGGVERVKLEEELQHMERMLWERDQDIRTLRHRAQELESHQLHLDVEMRGLHAAKENSTSEAHQLSGDIAELLHKKLQKVEKGHEAVTESGVSQVADSLGLVSTLSQREAKRLQETTKLLETKRQEHANFQRRADQVAAEARRLEAEEASLQHRVHLFEKELRQKQGQMEQHDKQAVHDGGLLREHIEELRHAVAKEQKGFMAADHCAALKTHVSEETRAAKQEVQSILKMIPELDAALRARKQHVYSAEVSSDSVDVALHAVLRAGTVTPPGLVCRLGWDPSCRLVTHGDPWHCILSKDAFEYYAIDSIDGPLGKPLARFPMISSSCMEWIPSGLKLRHGARVLTLRGADDTIAEWRKALQHALSLSQTASLQLRVFGFREQLCHVLAETSWRVRDVKAVIKSICGVLPSEQRLIYEMDLLEDPVLLTEVLPLEAGRLHDIAMVRCPPAVQISGGAVMERHEALKAVRHDWRHLGEMQEIYRQDREIVMAAVAQDCMALQFASDDLRADREVISAAVHQSGSALQFVDEALREEVLSSAVGY</sequence>
<evidence type="ECO:0000256" key="5">
    <source>
        <dbReference type="ARBA" id="ARBA00023175"/>
    </source>
</evidence>
<dbReference type="Pfam" id="PF13475">
    <property type="entry name" value="DUF4116"/>
    <property type="match status" value="1"/>
</dbReference>
<dbReference type="GO" id="GO:0005874">
    <property type="term" value="C:microtubule"/>
    <property type="evidence" value="ECO:0007669"/>
    <property type="project" value="UniProtKB-KW"/>
</dbReference>
<evidence type="ECO:0000313" key="9">
    <source>
        <dbReference type="EMBL" id="CAL4802715.1"/>
    </source>
</evidence>
<accession>A0A9P1GJJ8</accession>
<evidence type="ECO:0000256" key="4">
    <source>
        <dbReference type="ARBA" id="ARBA00023054"/>
    </source>
</evidence>
<evidence type="ECO:0000256" key="2">
    <source>
        <dbReference type="ARBA" id="ARBA00022741"/>
    </source>
</evidence>
<organism evidence="8">
    <name type="scientific">Cladocopium goreaui</name>
    <dbReference type="NCBI Taxonomy" id="2562237"/>
    <lineage>
        <taxon>Eukaryota</taxon>
        <taxon>Sar</taxon>
        <taxon>Alveolata</taxon>
        <taxon>Dinophyceae</taxon>
        <taxon>Suessiales</taxon>
        <taxon>Symbiodiniaceae</taxon>
        <taxon>Cladocopium</taxon>
    </lineage>
</organism>
<dbReference type="Gene3D" id="3.10.20.90">
    <property type="entry name" value="Phosphatidylinositol 3-kinase Catalytic Subunit, Chain A, domain 1"/>
    <property type="match status" value="1"/>
</dbReference>
<dbReference type="AlphaFoldDB" id="A0A9P1GJJ8"/>
<reference evidence="8" key="1">
    <citation type="submission" date="2022-10" db="EMBL/GenBank/DDBJ databases">
        <authorList>
            <person name="Chen Y."/>
            <person name="Dougan E. K."/>
            <person name="Chan C."/>
            <person name="Rhodes N."/>
            <person name="Thang M."/>
        </authorList>
    </citation>
    <scope>NUCLEOTIDE SEQUENCE</scope>
</reference>
<evidence type="ECO:0000313" key="10">
    <source>
        <dbReference type="Proteomes" id="UP001152797"/>
    </source>
</evidence>
<gene>
    <name evidence="8" type="ORF">C1SCF055_LOCUS40233</name>
</gene>
<dbReference type="Proteomes" id="UP001152797">
    <property type="component" value="Unassembled WGS sequence"/>
</dbReference>
<dbReference type="EMBL" id="CAMXCT030006529">
    <property type="protein sequence ID" value="CAL4802715.1"/>
    <property type="molecule type" value="Genomic_DNA"/>
</dbReference>
<dbReference type="GO" id="GO:0005524">
    <property type="term" value="F:ATP binding"/>
    <property type="evidence" value="ECO:0007669"/>
    <property type="project" value="UniProtKB-KW"/>
</dbReference>
<dbReference type="SUPFAM" id="SSF54236">
    <property type="entry name" value="Ubiquitin-like"/>
    <property type="match status" value="1"/>
</dbReference>
<feature type="domain" description="Ubiquitin-like" evidence="7">
    <location>
        <begin position="517"/>
        <end position="574"/>
    </location>
</feature>
<comment type="caution">
    <text evidence="8">The sequence shown here is derived from an EMBL/GenBank/DDBJ whole genome shotgun (WGS) entry which is preliminary data.</text>
</comment>
<keyword evidence="10" id="KW-1185">Reference proteome</keyword>
<dbReference type="InterPro" id="IPR044986">
    <property type="entry name" value="KIF15/KIN-12"/>
</dbReference>
<evidence type="ECO:0000313" key="8">
    <source>
        <dbReference type="EMBL" id="CAI4015403.1"/>
    </source>
</evidence>
<evidence type="ECO:0000256" key="6">
    <source>
        <dbReference type="SAM" id="Coils"/>
    </source>
</evidence>
<keyword evidence="2" id="KW-0547">Nucleotide-binding</keyword>